<dbReference type="EMBL" id="GL385399">
    <property type="protein sequence ID" value="EJT73284.1"/>
    <property type="molecule type" value="Genomic_DNA"/>
</dbReference>
<evidence type="ECO:0000313" key="7">
    <source>
        <dbReference type="Proteomes" id="UP000006039"/>
    </source>
</evidence>
<dbReference type="RefSeq" id="XP_009226258.1">
    <property type="nucleotide sequence ID" value="XM_009227994.1"/>
</dbReference>
<gene>
    <name evidence="6" type="primary">20350587</name>
    <name evidence="5" type="ORF">GGTG_10129</name>
</gene>
<dbReference type="SUPFAM" id="SSF53590">
    <property type="entry name" value="Nucleoside hydrolase"/>
    <property type="match status" value="1"/>
</dbReference>
<keyword evidence="3" id="KW-0326">Glycosidase</keyword>
<dbReference type="GO" id="GO:0006152">
    <property type="term" value="P:purine nucleoside catabolic process"/>
    <property type="evidence" value="ECO:0007669"/>
    <property type="project" value="TreeGrafter"/>
</dbReference>
<dbReference type="InterPro" id="IPR023186">
    <property type="entry name" value="IUNH"/>
</dbReference>
<comment type="similarity">
    <text evidence="1">Belongs to the IUNH family.</text>
</comment>
<keyword evidence="7" id="KW-1185">Reference proteome</keyword>
<dbReference type="HOGENOM" id="CLU_036838_9_0_1"/>
<dbReference type="GO" id="GO:0008477">
    <property type="term" value="F:purine nucleosidase activity"/>
    <property type="evidence" value="ECO:0007669"/>
    <property type="project" value="TreeGrafter"/>
</dbReference>
<sequence>MSTTPKHRVIIDTDPGVDDVLALLLALSASPEDLEVALISVTYGNVPLHGCLRNAVALFHVLEKELEWRRETGRPEGFGALRAFRPIVAVGAEHPLQEEALAADHFHGVDGLHGVHDTHPDLSPADTWRSLFPGAAGAAADVSAAADADADADAEPPSFSSFFTPSRTPAHLEMLRILRESPAGTVTIVAVGPLTNVALAAAEDPETLMRAREVVVMGGAVHVPGNITPVAEFNTFADPVAAARVFALTSASPASTMPPPPPANTLPAGTEPLAAYPAGLTGRLRLTLFPLDITTPHLLTRTYFKARMAPLLASGSPLARWVETVMSRTFVKIDGILRDGSDPGLSLHDPLTVWYMMTRDDPAWAPAVPGSAEGEDIRIETGGQWTRGMHVADGRGWSNNKTVDATATEGGGGGGTEVVTDDPADPLEAVQLDEVPGHVRDWAGAKTPNRINRIVGSPGESLFAEFLMKQLFW</sequence>
<protein>
    <submittedName>
        <fullName evidence="5">Inosine-uridine preferring nucleoside hydrolase</fullName>
    </submittedName>
</protein>
<dbReference type="PANTHER" id="PTHR12304:SF56">
    <property type="entry name" value="HYDROLASE, PUTATIVE (AFU_ORTHOLOGUE AFUA_1G11790)-RELATED"/>
    <property type="match status" value="1"/>
</dbReference>
<evidence type="ECO:0000256" key="1">
    <source>
        <dbReference type="ARBA" id="ARBA00009176"/>
    </source>
</evidence>
<reference evidence="5" key="2">
    <citation type="submission" date="2010-07" db="EMBL/GenBank/DDBJ databases">
        <authorList>
            <consortium name="The Broad Institute Genome Sequencing Platform"/>
            <consortium name="Broad Institute Genome Sequencing Center for Infectious Disease"/>
            <person name="Ma L.-J."/>
            <person name="Dead R."/>
            <person name="Young S."/>
            <person name="Zeng Q."/>
            <person name="Koehrsen M."/>
            <person name="Alvarado L."/>
            <person name="Berlin A."/>
            <person name="Chapman S.B."/>
            <person name="Chen Z."/>
            <person name="Freedman E."/>
            <person name="Gellesch M."/>
            <person name="Goldberg J."/>
            <person name="Griggs A."/>
            <person name="Gujja S."/>
            <person name="Heilman E.R."/>
            <person name="Heiman D."/>
            <person name="Hepburn T."/>
            <person name="Howarth C."/>
            <person name="Jen D."/>
            <person name="Larson L."/>
            <person name="Mehta T."/>
            <person name="Neiman D."/>
            <person name="Pearson M."/>
            <person name="Roberts A."/>
            <person name="Saif S."/>
            <person name="Shea T."/>
            <person name="Shenoy N."/>
            <person name="Sisk P."/>
            <person name="Stolte C."/>
            <person name="Sykes S."/>
            <person name="Walk T."/>
            <person name="White J."/>
            <person name="Yandava C."/>
            <person name="Haas B."/>
            <person name="Nusbaum C."/>
            <person name="Birren B."/>
        </authorList>
    </citation>
    <scope>NUCLEOTIDE SEQUENCE</scope>
    <source>
        <strain evidence="5">R3-111a-1</strain>
    </source>
</reference>
<reference evidence="6" key="5">
    <citation type="submission" date="2018-04" db="UniProtKB">
        <authorList>
            <consortium name="EnsemblFungi"/>
        </authorList>
    </citation>
    <scope>IDENTIFICATION</scope>
    <source>
        <strain evidence="6">R3-111a-1</strain>
    </source>
</reference>
<accession>J3P9E8</accession>
<keyword evidence="2 5" id="KW-0378">Hydrolase</keyword>
<dbReference type="AlphaFoldDB" id="J3P9E8"/>
<reference evidence="5" key="3">
    <citation type="submission" date="2010-09" db="EMBL/GenBank/DDBJ databases">
        <title>Annotation of Gaeumannomyces graminis var. tritici R3-111a-1.</title>
        <authorList>
            <consortium name="The Broad Institute Genome Sequencing Platform"/>
            <person name="Ma L.-J."/>
            <person name="Dead R."/>
            <person name="Young S.K."/>
            <person name="Zeng Q."/>
            <person name="Gargeya S."/>
            <person name="Fitzgerald M."/>
            <person name="Haas B."/>
            <person name="Abouelleil A."/>
            <person name="Alvarado L."/>
            <person name="Arachchi H.M."/>
            <person name="Berlin A."/>
            <person name="Brown A."/>
            <person name="Chapman S.B."/>
            <person name="Chen Z."/>
            <person name="Dunbar C."/>
            <person name="Freedman E."/>
            <person name="Gearin G."/>
            <person name="Gellesch M."/>
            <person name="Goldberg J."/>
            <person name="Griggs A."/>
            <person name="Gujja S."/>
            <person name="Heiman D."/>
            <person name="Howarth C."/>
            <person name="Larson L."/>
            <person name="Lui A."/>
            <person name="MacDonald P.J.P."/>
            <person name="Mehta T."/>
            <person name="Montmayeur A."/>
            <person name="Murphy C."/>
            <person name="Neiman D."/>
            <person name="Pearson M."/>
            <person name="Priest M."/>
            <person name="Roberts A."/>
            <person name="Saif S."/>
            <person name="Shea T."/>
            <person name="Shenoy N."/>
            <person name="Sisk P."/>
            <person name="Stolte C."/>
            <person name="Sykes S."/>
            <person name="Yandava C."/>
            <person name="Wortman J."/>
            <person name="Nusbaum C."/>
            <person name="Birren B."/>
        </authorList>
    </citation>
    <scope>NUCLEOTIDE SEQUENCE</scope>
    <source>
        <strain evidence="5">R3-111a-1</strain>
    </source>
</reference>
<dbReference type="GeneID" id="20350587"/>
<reference evidence="7" key="1">
    <citation type="submission" date="2010-07" db="EMBL/GenBank/DDBJ databases">
        <title>The genome sequence of Gaeumannomyces graminis var. tritici strain R3-111a-1.</title>
        <authorList>
            <consortium name="The Broad Institute Genome Sequencing Platform"/>
            <person name="Ma L.-J."/>
            <person name="Dead R."/>
            <person name="Young S."/>
            <person name="Zeng Q."/>
            <person name="Koehrsen M."/>
            <person name="Alvarado L."/>
            <person name="Berlin A."/>
            <person name="Chapman S.B."/>
            <person name="Chen Z."/>
            <person name="Freedman E."/>
            <person name="Gellesch M."/>
            <person name="Goldberg J."/>
            <person name="Griggs A."/>
            <person name="Gujja S."/>
            <person name="Heilman E.R."/>
            <person name="Heiman D."/>
            <person name="Hepburn T."/>
            <person name="Howarth C."/>
            <person name="Jen D."/>
            <person name="Larson L."/>
            <person name="Mehta T."/>
            <person name="Neiman D."/>
            <person name="Pearson M."/>
            <person name="Roberts A."/>
            <person name="Saif S."/>
            <person name="Shea T."/>
            <person name="Shenoy N."/>
            <person name="Sisk P."/>
            <person name="Stolte C."/>
            <person name="Sykes S."/>
            <person name="Walk T."/>
            <person name="White J."/>
            <person name="Yandava C."/>
            <person name="Haas B."/>
            <person name="Nusbaum C."/>
            <person name="Birren B."/>
        </authorList>
    </citation>
    <scope>NUCLEOTIDE SEQUENCE [LARGE SCALE GENOMIC DNA]</scope>
    <source>
        <strain evidence="7">R3-111a-1</strain>
    </source>
</reference>
<dbReference type="Gene3D" id="3.90.245.10">
    <property type="entry name" value="Ribonucleoside hydrolase-like"/>
    <property type="match status" value="1"/>
</dbReference>
<dbReference type="GO" id="GO:0005829">
    <property type="term" value="C:cytosol"/>
    <property type="evidence" value="ECO:0007669"/>
    <property type="project" value="TreeGrafter"/>
</dbReference>
<dbReference type="STRING" id="644352.J3P9E8"/>
<dbReference type="Pfam" id="PF01156">
    <property type="entry name" value="IU_nuc_hydro"/>
    <property type="match status" value="1"/>
</dbReference>
<proteinExistence type="inferred from homology"/>
<evidence type="ECO:0000256" key="2">
    <source>
        <dbReference type="ARBA" id="ARBA00022801"/>
    </source>
</evidence>
<evidence type="ECO:0000313" key="5">
    <source>
        <dbReference type="EMBL" id="EJT73284.1"/>
    </source>
</evidence>
<dbReference type="InterPro" id="IPR036452">
    <property type="entry name" value="Ribo_hydro-like"/>
</dbReference>
<name>J3P9E8_GAET3</name>
<dbReference type="OrthoDB" id="5783963at2759"/>
<reference evidence="6" key="4">
    <citation type="journal article" date="2015" name="G3 (Bethesda)">
        <title>Genome sequences of three phytopathogenic species of the Magnaporthaceae family of fungi.</title>
        <authorList>
            <person name="Okagaki L.H."/>
            <person name="Nunes C.C."/>
            <person name="Sailsbery J."/>
            <person name="Clay B."/>
            <person name="Brown D."/>
            <person name="John T."/>
            <person name="Oh Y."/>
            <person name="Young N."/>
            <person name="Fitzgerald M."/>
            <person name="Haas B.J."/>
            <person name="Zeng Q."/>
            <person name="Young S."/>
            <person name="Adiconis X."/>
            <person name="Fan L."/>
            <person name="Levin J.Z."/>
            <person name="Mitchell T.K."/>
            <person name="Okubara P.A."/>
            <person name="Farman M.L."/>
            <person name="Kohn L.M."/>
            <person name="Birren B."/>
            <person name="Ma L.-J."/>
            <person name="Dean R.A."/>
        </authorList>
    </citation>
    <scope>NUCLEOTIDE SEQUENCE</scope>
    <source>
        <strain evidence="6">R3-111a-1</strain>
    </source>
</reference>
<dbReference type="eggNOG" id="KOG2938">
    <property type="taxonomic scope" value="Eukaryota"/>
</dbReference>
<dbReference type="InterPro" id="IPR001910">
    <property type="entry name" value="Inosine/uridine_hydrolase_dom"/>
</dbReference>
<feature type="domain" description="Inosine/uridine-preferring nucleoside hydrolase" evidence="4">
    <location>
        <begin position="9"/>
        <end position="403"/>
    </location>
</feature>
<dbReference type="PANTHER" id="PTHR12304">
    <property type="entry name" value="INOSINE-URIDINE PREFERRING NUCLEOSIDE HYDROLASE"/>
    <property type="match status" value="1"/>
</dbReference>
<dbReference type="EnsemblFungi" id="EJT73284">
    <property type="protein sequence ID" value="EJT73284"/>
    <property type="gene ID" value="GGTG_10129"/>
</dbReference>
<dbReference type="Proteomes" id="UP000006039">
    <property type="component" value="Unassembled WGS sequence"/>
</dbReference>
<evidence type="ECO:0000259" key="4">
    <source>
        <dbReference type="Pfam" id="PF01156"/>
    </source>
</evidence>
<organism evidence="5">
    <name type="scientific">Gaeumannomyces tritici (strain R3-111a-1)</name>
    <name type="common">Wheat and barley take-all root rot fungus</name>
    <name type="synonym">Gaeumannomyces graminis var. tritici</name>
    <dbReference type="NCBI Taxonomy" id="644352"/>
    <lineage>
        <taxon>Eukaryota</taxon>
        <taxon>Fungi</taxon>
        <taxon>Dikarya</taxon>
        <taxon>Ascomycota</taxon>
        <taxon>Pezizomycotina</taxon>
        <taxon>Sordariomycetes</taxon>
        <taxon>Sordariomycetidae</taxon>
        <taxon>Magnaporthales</taxon>
        <taxon>Magnaporthaceae</taxon>
        <taxon>Gaeumannomyces</taxon>
    </lineage>
</organism>
<dbReference type="VEuPathDB" id="FungiDB:GGTG_10129"/>
<evidence type="ECO:0000313" key="6">
    <source>
        <dbReference type="EnsemblFungi" id="EJT73284"/>
    </source>
</evidence>
<evidence type="ECO:0000256" key="3">
    <source>
        <dbReference type="ARBA" id="ARBA00023295"/>
    </source>
</evidence>